<dbReference type="CDD" id="cd24015">
    <property type="entry name" value="ASKHA_NBD_PanK-III"/>
    <property type="match status" value="1"/>
</dbReference>
<dbReference type="HAMAP" id="MF_01274">
    <property type="entry name" value="Pantothen_kinase_3"/>
    <property type="match status" value="1"/>
</dbReference>
<evidence type="ECO:0000256" key="7">
    <source>
        <dbReference type="ARBA" id="ARBA00022490"/>
    </source>
</evidence>
<dbReference type="PANTHER" id="PTHR34265">
    <property type="entry name" value="TYPE III PANTOTHENATE KINASE"/>
    <property type="match status" value="1"/>
</dbReference>
<comment type="caution">
    <text evidence="16">Lacks conserved residue(s) required for the propagation of feature annotation.</text>
</comment>
<dbReference type="GO" id="GO:0004594">
    <property type="term" value="F:pantothenate kinase activity"/>
    <property type="evidence" value="ECO:0007669"/>
    <property type="project" value="UniProtKB-UniRule"/>
</dbReference>
<evidence type="ECO:0000256" key="10">
    <source>
        <dbReference type="ARBA" id="ARBA00022777"/>
    </source>
</evidence>
<keyword evidence="10 16" id="KW-0418">Kinase</keyword>
<name>V8G488_9BURK</name>
<protein>
    <recommendedName>
        <fullName evidence="15 16">Type III pantothenate kinase</fullName>
        <ecNumber evidence="6 16">2.7.1.33</ecNumber>
    </recommendedName>
    <alternativeName>
        <fullName evidence="16">PanK-III</fullName>
    </alternativeName>
    <alternativeName>
        <fullName evidence="16">Pantothenic acid kinase</fullName>
    </alternativeName>
</protein>
<evidence type="ECO:0000256" key="4">
    <source>
        <dbReference type="ARBA" id="ARBA00005225"/>
    </source>
</evidence>
<dbReference type="InterPro" id="IPR043129">
    <property type="entry name" value="ATPase_NBD"/>
</dbReference>
<feature type="binding site" evidence="16">
    <location>
        <begin position="12"/>
        <end position="19"/>
    </location>
    <ligand>
        <name>ATP</name>
        <dbReference type="ChEBI" id="CHEBI:30616"/>
    </ligand>
</feature>
<dbReference type="GO" id="GO:0005737">
    <property type="term" value="C:cytoplasm"/>
    <property type="evidence" value="ECO:0007669"/>
    <property type="project" value="UniProtKB-SubCell"/>
</dbReference>
<evidence type="ECO:0000256" key="14">
    <source>
        <dbReference type="ARBA" id="ARBA00038036"/>
    </source>
</evidence>
<feature type="binding site" evidence="16">
    <location>
        <position position="202"/>
    </location>
    <ligand>
        <name>substrate</name>
    </ligand>
</feature>
<keyword evidence="9 16" id="KW-0547">Nucleotide-binding</keyword>
<dbReference type="PANTHER" id="PTHR34265:SF1">
    <property type="entry name" value="TYPE III PANTOTHENATE KINASE"/>
    <property type="match status" value="1"/>
</dbReference>
<evidence type="ECO:0000256" key="3">
    <source>
        <dbReference type="ARBA" id="ARBA00004496"/>
    </source>
</evidence>
<comment type="subunit">
    <text evidence="5 16">Homodimer.</text>
</comment>
<dbReference type="GO" id="GO:0005524">
    <property type="term" value="F:ATP binding"/>
    <property type="evidence" value="ECO:0007669"/>
    <property type="project" value="UniProtKB-UniRule"/>
</dbReference>
<dbReference type="RefSeq" id="WP_023951253.1">
    <property type="nucleotide sequence ID" value="NZ_AYSV01000087.1"/>
</dbReference>
<comment type="subcellular location">
    <subcellularLocation>
        <location evidence="3 16">Cytoplasm</location>
    </subcellularLocation>
</comment>
<proteinExistence type="inferred from homology"/>
<keyword evidence="8 16" id="KW-0808">Transferase</keyword>
<organism evidence="17 18">
    <name type="scientific">Pelistega indica</name>
    <dbReference type="NCBI Taxonomy" id="1414851"/>
    <lineage>
        <taxon>Bacteria</taxon>
        <taxon>Pseudomonadati</taxon>
        <taxon>Pseudomonadota</taxon>
        <taxon>Betaproteobacteria</taxon>
        <taxon>Burkholderiales</taxon>
        <taxon>Alcaligenaceae</taxon>
        <taxon>Pelistega</taxon>
    </lineage>
</organism>
<evidence type="ECO:0000256" key="5">
    <source>
        <dbReference type="ARBA" id="ARBA00011738"/>
    </source>
</evidence>
<evidence type="ECO:0000256" key="9">
    <source>
        <dbReference type="ARBA" id="ARBA00022741"/>
    </source>
</evidence>
<keyword evidence="12 16" id="KW-0630">Potassium</keyword>
<comment type="pathway">
    <text evidence="4 16">Cofactor biosynthesis; coenzyme A biosynthesis; CoA from (R)-pantothenate: step 1/5.</text>
</comment>
<dbReference type="EC" id="2.7.1.33" evidence="6 16"/>
<dbReference type="Proteomes" id="UP000018766">
    <property type="component" value="Unassembled WGS sequence"/>
</dbReference>
<keyword evidence="11 16" id="KW-0067">ATP-binding</keyword>
<comment type="function">
    <text evidence="16">Catalyzes the phosphorylation of pantothenate (Pan), the first step in CoA biosynthesis.</text>
</comment>
<evidence type="ECO:0000256" key="16">
    <source>
        <dbReference type="HAMAP-Rule" id="MF_01274"/>
    </source>
</evidence>
<keyword evidence="7 16" id="KW-0963">Cytoplasm</keyword>
<comment type="caution">
    <text evidence="17">The sequence shown here is derived from an EMBL/GenBank/DDBJ whole genome shotgun (WGS) entry which is preliminary data.</text>
</comment>
<feature type="binding site" evidence="16">
    <location>
        <begin position="114"/>
        <end position="117"/>
    </location>
    <ligand>
        <name>substrate</name>
    </ligand>
</feature>
<comment type="cofactor">
    <cofactor evidence="2">
        <name>K(+)</name>
        <dbReference type="ChEBI" id="CHEBI:29103"/>
    </cofactor>
</comment>
<dbReference type="Gene3D" id="3.30.420.40">
    <property type="match status" value="2"/>
</dbReference>
<sequence>MQQSKAFVLLIDSGNSRIKCRVLRVTVQGLDTENYVDEFVLNNDQYHLFERELKKLQRVFGRALGIFAISVASLSLRTNLDEMCIKVFNRSIEWLRVEKSSLYLNNHYDVQQLGVDRWYGVLGAYQHYSSMYQQMVANDKTAFLYISFGTATTIDAVVGNDYLGGVILPGVRLMQKSLYHGTAQLPDVHDLVISKDIFPRNTQEAIETGIVRAQAGAVLRQIQTIQQFHCLPLLYISGGARNSVITEIQSVFSNQADIPKVIELEAPVLDGLMAYIASRNFS</sequence>
<comment type="cofactor">
    <cofactor evidence="16">
        <name>NH4(+)</name>
        <dbReference type="ChEBI" id="CHEBI:28938"/>
    </cofactor>
    <cofactor evidence="16">
        <name>K(+)</name>
        <dbReference type="ChEBI" id="CHEBI:29103"/>
    </cofactor>
    <text evidence="16">A monovalent cation. Ammonium or potassium.</text>
</comment>
<evidence type="ECO:0000313" key="18">
    <source>
        <dbReference type="Proteomes" id="UP000018766"/>
    </source>
</evidence>
<dbReference type="NCBIfam" id="TIGR00671">
    <property type="entry name" value="baf"/>
    <property type="match status" value="1"/>
</dbReference>
<evidence type="ECO:0000313" key="17">
    <source>
        <dbReference type="EMBL" id="ETD70778.1"/>
    </source>
</evidence>
<dbReference type="InterPro" id="IPR004619">
    <property type="entry name" value="Type_III_PanK"/>
</dbReference>
<comment type="similarity">
    <text evidence="14 16">Belongs to the type III pantothenate kinase family.</text>
</comment>
<feature type="active site" description="Proton acceptor" evidence="16">
    <location>
        <position position="116"/>
    </location>
</feature>
<gene>
    <name evidence="16" type="primary">coaX</name>
    <name evidence="17" type="ORF">V757_07340</name>
</gene>
<evidence type="ECO:0000256" key="1">
    <source>
        <dbReference type="ARBA" id="ARBA00001206"/>
    </source>
</evidence>
<dbReference type="Pfam" id="PF03309">
    <property type="entry name" value="Pan_kinase"/>
    <property type="match status" value="1"/>
</dbReference>
<feature type="binding site" evidence="16">
    <location>
        <position position="150"/>
    </location>
    <ligand>
        <name>ATP</name>
        <dbReference type="ChEBI" id="CHEBI:30616"/>
    </ligand>
</feature>
<keyword evidence="18" id="KW-1185">Reference proteome</keyword>
<keyword evidence="13 16" id="KW-0173">Coenzyme A biosynthesis</keyword>
<dbReference type="EMBL" id="AYSV01000087">
    <property type="protein sequence ID" value="ETD70778.1"/>
    <property type="molecule type" value="Genomic_DNA"/>
</dbReference>
<dbReference type="GO" id="GO:0015937">
    <property type="term" value="P:coenzyme A biosynthetic process"/>
    <property type="evidence" value="ECO:0007669"/>
    <property type="project" value="UniProtKB-UniRule"/>
</dbReference>
<evidence type="ECO:0000256" key="11">
    <source>
        <dbReference type="ARBA" id="ARBA00022840"/>
    </source>
</evidence>
<evidence type="ECO:0000256" key="12">
    <source>
        <dbReference type="ARBA" id="ARBA00022958"/>
    </source>
</evidence>
<accession>V8G488</accession>
<dbReference type="UniPathway" id="UPA00241">
    <property type="reaction ID" value="UER00352"/>
</dbReference>
<dbReference type="SUPFAM" id="SSF53067">
    <property type="entry name" value="Actin-like ATPase domain"/>
    <property type="match status" value="2"/>
</dbReference>
<feature type="binding site" evidence="16">
    <location>
        <position position="108"/>
    </location>
    <ligand>
        <name>substrate</name>
    </ligand>
</feature>
<evidence type="ECO:0000256" key="15">
    <source>
        <dbReference type="ARBA" id="ARBA00040883"/>
    </source>
</evidence>
<dbReference type="AlphaFoldDB" id="V8G488"/>
<reference evidence="17 18" key="1">
    <citation type="submission" date="2013-11" db="EMBL/GenBank/DDBJ databases">
        <title>Genomic analysis of Pelistega sp. HM-7.</title>
        <authorList>
            <person name="Kumbhare S.V."/>
            <person name="Shetty S.A."/>
            <person name="Sharma O."/>
            <person name="Dhotre D.P."/>
        </authorList>
    </citation>
    <scope>NUCLEOTIDE SEQUENCE [LARGE SCALE GENOMIC DNA]</scope>
    <source>
        <strain evidence="17 18">HM-7</strain>
    </source>
</reference>
<dbReference type="PATRIC" id="fig|1414851.3.peg.1515"/>
<comment type="catalytic activity">
    <reaction evidence="1 16">
        <text>(R)-pantothenate + ATP = (R)-4'-phosphopantothenate + ADP + H(+)</text>
        <dbReference type="Rhea" id="RHEA:16373"/>
        <dbReference type="ChEBI" id="CHEBI:10986"/>
        <dbReference type="ChEBI" id="CHEBI:15378"/>
        <dbReference type="ChEBI" id="CHEBI:29032"/>
        <dbReference type="ChEBI" id="CHEBI:30616"/>
        <dbReference type="ChEBI" id="CHEBI:456216"/>
        <dbReference type="EC" id="2.7.1.33"/>
    </reaction>
</comment>
<evidence type="ECO:0000256" key="6">
    <source>
        <dbReference type="ARBA" id="ARBA00012102"/>
    </source>
</evidence>
<evidence type="ECO:0000256" key="13">
    <source>
        <dbReference type="ARBA" id="ARBA00022993"/>
    </source>
</evidence>
<evidence type="ECO:0000256" key="2">
    <source>
        <dbReference type="ARBA" id="ARBA00001958"/>
    </source>
</evidence>
<evidence type="ECO:0000256" key="8">
    <source>
        <dbReference type="ARBA" id="ARBA00022679"/>
    </source>
</evidence>
<dbReference type="OrthoDB" id="9781305at2"/>